<evidence type="ECO:0000313" key="3">
    <source>
        <dbReference type="Proteomes" id="UP000070720"/>
    </source>
</evidence>
<dbReference type="EnsemblFungi" id="CEF83438">
    <property type="protein sequence ID" value="CEF83438"/>
    <property type="gene ID" value="FGRRES_20334"/>
</dbReference>
<proteinExistence type="predicted"/>
<dbReference type="VEuPathDB" id="FungiDB:FGRAMPH1_01G22553"/>
<dbReference type="EMBL" id="HG970335">
    <property type="protein sequence ID" value="CEF83438.1"/>
    <property type="molecule type" value="Genomic_DNA"/>
</dbReference>
<reference evidence="1 3" key="4">
    <citation type="journal article" date="2015" name="BMC Genomics">
        <title>The completed genome sequence of the pathogenic ascomycete fungus Fusarium graminearum.</title>
        <authorList>
            <person name="King R."/>
            <person name="Urban M."/>
            <person name="Hammond-Kosack M.C."/>
            <person name="Hassani-Pak K."/>
            <person name="Hammond-Kosack K.E."/>
        </authorList>
    </citation>
    <scope>NUCLEOTIDE SEQUENCE [LARGE SCALE GENOMIC DNA]</scope>
    <source>
        <strain evidence="3">ATCC MYA-4620 / CBS 123657 / FGSC 9075 / NRRL 31084 / PH-1</strain>
        <strain evidence="1">PH-1</strain>
    </source>
</reference>
<dbReference type="AlphaFoldDB" id="A0A0E0SAH5"/>
<keyword evidence="3" id="KW-1185">Reference proteome</keyword>
<sequence>MVRCLRLPLKRSDYLYLVLVSSTYDTAYKHHCEPWNTNKIKK</sequence>
<protein>
    <submittedName>
        <fullName evidence="1">Chromosome 4, complete genome</fullName>
    </submittedName>
</protein>
<evidence type="ECO:0000313" key="2">
    <source>
        <dbReference type="EnsemblFungi" id="CEF83438"/>
    </source>
</evidence>
<name>A0A0E0SAH5_GIBZE</name>
<accession>A0A0E0SAH5</accession>
<evidence type="ECO:0000313" key="1">
    <source>
        <dbReference type="EMBL" id="CEF83438.1"/>
    </source>
</evidence>
<reference evidence="2" key="5">
    <citation type="submission" date="2017-01" db="UniProtKB">
        <authorList>
            <consortium name="EnsemblFungi"/>
        </authorList>
    </citation>
    <scope>IDENTIFICATION</scope>
    <source>
        <strain evidence="2">PH-1 / ATCC MYA-4620 / FGSC 9075 / NRRL 31084</strain>
    </source>
</reference>
<dbReference type="InParanoid" id="A0A0E0SAH5"/>
<reference evidence="2 3" key="2">
    <citation type="journal article" date="2010" name="Nature">
        <title>Comparative genomics reveals mobile pathogenicity chromosomes in Fusarium.</title>
        <authorList>
            <person name="Ma L.J."/>
            <person name="van der Does H.C."/>
            <person name="Borkovich K.A."/>
            <person name="Coleman J.J."/>
            <person name="Daboussi M.J."/>
            <person name="Di Pietro A."/>
            <person name="Dufresne M."/>
            <person name="Freitag M."/>
            <person name="Grabherr M."/>
            <person name="Henrissat B."/>
            <person name="Houterman P.M."/>
            <person name="Kang S."/>
            <person name="Shim W.B."/>
            <person name="Woloshuk C."/>
            <person name="Xie X."/>
            <person name="Xu J.R."/>
            <person name="Antoniw J."/>
            <person name="Baker S.E."/>
            <person name="Bluhm B.H."/>
            <person name="Breakspear A."/>
            <person name="Brown D.W."/>
            <person name="Butchko R.A."/>
            <person name="Chapman S."/>
            <person name="Coulson R."/>
            <person name="Coutinho P.M."/>
            <person name="Danchin E.G."/>
            <person name="Diener A."/>
            <person name="Gale L.R."/>
            <person name="Gardiner D.M."/>
            <person name="Goff S."/>
            <person name="Hammond-Kosack K.E."/>
            <person name="Hilburn K."/>
            <person name="Hua-Van A."/>
            <person name="Jonkers W."/>
            <person name="Kazan K."/>
            <person name="Kodira C.D."/>
            <person name="Koehrsen M."/>
            <person name="Kumar L."/>
            <person name="Lee Y.H."/>
            <person name="Li L."/>
            <person name="Manners J.M."/>
            <person name="Miranda-Saavedra D."/>
            <person name="Mukherjee M."/>
            <person name="Park G."/>
            <person name="Park J."/>
            <person name="Park S.Y."/>
            <person name="Proctor R.H."/>
            <person name="Regev A."/>
            <person name="Ruiz-Roldan M.C."/>
            <person name="Sain D."/>
            <person name="Sakthikumar S."/>
            <person name="Sykes S."/>
            <person name="Schwartz D.C."/>
            <person name="Turgeon B.G."/>
            <person name="Wapinski I."/>
            <person name="Yoder O."/>
            <person name="Young S."/>
            <person name="Zeng Q."/>
            <person name="Zhou S."/>
            <person name="Galagan J."/>
            <person name="Cuomo C.A."/>
            <person name="Kistler H.C."/>
            <person name="Rep M."/>
        </authorList>
    </citation>
    <scope>GENOME REANNOTATION</scope>
    <source>
        <strain evidence="3">ATCC MYA-4620 / CBS 123657 / FGSC 9075 / NRRL 31084 / PH-1</strain>
        <strain evidence="2">PH-1 / ATCC MYA-4620 / FGSC 9075 / NRRL 31084</strain>
    </source>
</reference>
<organism evidence="2">
    <name type="scientific">Gibberella zeae (strain ATCC MYA-4620 / CBS 123657 / FGSC 9075 / NRRL 31084 / PH-1)</name>
    <name type="common">Wheat head blight fungus</name>
    <name type="synonym">Fusarium graminearum</name>
    <dbReference type="NCBI Taxonomy" id="229533"/>
    <lineage>
        <taxon>Eukaryota</taxon>
        <taxon>Fungi</taxon>
        <taxon>Dikarya</taxon>
        <taxon>Ascomycota</taxon>
        <taxon>Pezizomycotina</taxon>
        <taxon>Sordariomycetes</taxon>
        <taxon>Hypocreomycetidae</taxon>
        <taxon>Hypocreales</taxon>
        <taxon>Nectriaceae</taxon>
        <taxon>Fusarium</taxon>
    </lineage>
</organism>
<reference evidence="2 3" key="1">
    <citation type="journal article" date="2007" name="Science">
        <title>The Fusarium graminearum genome reveals a link between localized polymorphism and pathogen specialization.</title>
        <authorList>
            <person name="Cuomo C.A."/>
            <person name="Gueldener U."/>
            <person name="Xu J.-R."/>
            <person name="Trail F."/>
            <person name="Turgeon B.G."/>
            <person name="Di Pietro A."/>
            <person name="Walton J.D."/>
            <person name="Ma L.-J."/>
            <person name="Baker S.E."/>
            <person name="Rep M."/>
            <person name="Adam G."/>
            <person name="Antoniw J."/>
            <person name="Baldwin T."/>
            <person name="Calvo S.E."/>
            <person name="Chang Y.-L."/>
            <person name="DeCaprio D."/>
            <person name="Gale L.R."/>
            <person name="Gnerre S."/>
            <person name="Goswami R.S."/>
            <person name="Hammond-Kosack K."/>
            <person name="Harris L.J."/>
            <person name="Hilburn K."/>
            <person name="Kennell J.C."/>
            <person name="Kroken S."/>
            <person name="Magnuson J.K."/>
            <person name="Mannhaupt G."/>
            <person name="Mauceli E.W."/>
            <person name="Mewes H.-W."/>
            <person name="Mitterbauer R."/>
            <person name="Muehlbauer G."/>
            <person name="Muensterkoetter M."/>
            <person name="Nelson D."/>
            <person name="O'Donnell K."/>
            <person name="Ouellet T."/>
            <person name="Qi W."/>
            <person name="Quesneville H."/>
            <person name="Roncero M.I.G."/>
            <person name="Seong K.-Y."/>
            <person name="Tetko I.V."/>
            <person name="Urban M."/>
            <person name="Waalwijk C."/>
            <person name="Ward T.J."/>
            <person name="Yao J."/>
            <person name="Birren B.W."/>
            <person name="Kistler H.C."/>
        </authorList>
    </citation>
    <scope>NUCLEOTIDE SEQUENCE [LARGE SCALE GENOMIC DNA]</scope>
    <source>
        <strain evidence="3">ATCC MYA-4620 / CBS 123657 / FGSC 9075 / NRRL 31084 / PH-1</strain>
        <strain evidence="2">PH-1 / ATCC MYA-4620 / FGSC 9075 / NRRL 31084</strain>
    </source>
</reference>
<reference key="3">
    <citation type="submission" date="2014-02" db="EMBL/GenBank/DDBJ databases">
        <title>A revised Fusarium graminearum genomic reference sequence using whole shotgun re-sequencing.</title>
        <authorList>
            <person name="King R."/>
            <person name="Urban M."/>
            <person name="Hassani-Pak K."/>
            <person name="Hammond-Kosack K."/>
        </authorList>
    </citation>
    <scope>NUCLEOTIDE SEQUENCE</scope>
    <source>
        <strain>PH-1</strain>
    </source>
</reference>
<dbReference type="Proteomes" id="UP000070720">
    <property type="component" value="Chromosome 4"/>
</dbReference>
<gene>
    <name evidence="1" type="ORF">FGRAMPH1_01T22553</name>
</gene>